<evidence type="ECO:0000256" key="3">
    <source>
        <dbReference type="ARBA" id="ARBA00022692"/>
    </source>
</evidence>
<sequence>MNKNLEMNLHKPISKLESMIFNHYRVVHGIRVSLAFIVTMLGINYFQLPEGSWILTTIVVIMGSISYLGNVQVKAINRLIGTALGAFFGVIALLISHWSLSLMYIWCAVAMFICGYFALGKRAYAGLVIGITLSVVIGVAEQNLSLALLRVQDVAAGCILAVFYCFIYPQRAYIHWRLRITNILRNFAKVHCISHSRNIIEQPNIVSYQHNVMKDVMALSNLIAPSVRESKLSNQLLDSIQVKLRNIVYSLELLNSTFWSDHDSHLNMLWSDSLLECHQAIEQEFRCLANMMETGNVDGSRLKIEKAINTFKNHNSEFSVEKSSVNGYFWLNINLLEDLSTLRKLLMLSLHLSQDN</sequence>
<gene>
    <name evidence="9" type="ORF">R2X38_06075</name>
</gene>
<accession>A0ABU3ZEV9</accession>
<dbReference type="PANTHER" id="PTHR30509:SF9">
    <property type="entry name" value="MULTIDRUG RESISTANCE PROTEIN MDTO"/>
    <property type="match status" value="1"/>
</dbReference>
<feature type="transmembrane region" description="Helical" evidence="7">
    <location>
        <begin position="124"/>
        <end position="140"/>
    </location>
</feature>
<evidence type="ECO:0000256" key="7">
    <source>
        <dbReference type="SAM" id="Phobius"/>
    </source>
</evidence>
<dbReference type="RefSeq" id="WP_317521283.1">
    <property type="nucleotide sequence ID" value="NZ_JAWJZI010000002.1"/>
</dbReference>
<evidence type="ECO:0000256" key="4">
    <source>
        <dbReference type="ARBA" id="ARBA00022989"/>
    </source>
</evidence>
<dbReference type="PANTHER" id="PTHR30509">
    <property type="entry name" value="P-HYDROXYBENZOIC ACID EFFLUX PUMP SUBUNIT-RELATED"/>
    <property type="match status" value="1"/>
</dbReference>
<comment type="similarity">
    <text evidence="6">Belongs to the YccS/YhfK family.</text>
</comment>
<evidence type="ECO:0000256" key="1">
    <source>
        <dbReference type="ARBA" id="ARBA00004651"/>
    </source>
</evidence>
<feature type="transmembrane region" description="Helical" evidence="7">
    <location>
        <begin position="52"/>
        <end position="69"/>
    </location>
</feature>
<feature type="transmembrane region" description="Helical" evidence="7">
    <location>
        <begin position="101"/>
        <end position="119"/>
    </location>
</feature>
<dbReference type="Pfam" id="PF13515">
    <property type="entry name" value="FUSC_2"/>
    <property type="match status" value="1"/>
</dbReference>
<dbReference type="InterPro" id="IPR049453">
    <property type="entry name" value="Memb_transporter_dom"/>
</dbReference>
<evidence type="ECO:0000313" key="10">
    <source>
        <dbReference type="Proteomes" id="UP001186452"/>
    </source>
</evidence>
<keyword evidence="10" id="KW-1185">Reference proteome</keyword>
<protein>
    <submittedName>
        <fullName evidence="9">FUSC family protein</fullName>
    </submittedName>
</protein>
<keyword evidence="5 7" id="KW-0472">Membrane</keyword>
<comment type="caution">
    <text evidence="9">The sequence shown here is derived from an EMBL/GenBank/DDBJ whole genome shotgun (WGS) entry which is preliminary data.</text>
</comment>
<evidence type="ECO:0000313" key="9">
    <source>
        <dbReference type="EMBL" id="MDV5168563.1"/>
    </source>
</evidence>
<name>A0ABU3ZEV9_9GAMM</name>
<dbReference type="EMBL" id="JAWJZI010000002">
    <property type="protein sequence ID" value="MDV5168563.1"/>
    <property type="molecule type" value="Genomic_DNA"/>
</dbReference>
<evidence type="ECO:0000256" key="5">
    <source>
        <dbReference type="ARBA" id="ARBA00023136"/>
    </source>
</evidence>
<dbReference type="Proteomes" id="UP001186452">
    <property type="component" value="Unassembled WGS sequence"/>
</dbReference>
<keyword evidence="2" id="KW-1003">Cell membrane</keyword>
<feature type="transmembrane region" description="Helical" evidence="7">
    <location>
        <begin position="76"/>
        <end position="95"/>
    </location>
</feature>
<keyword evidence="4 7" id="KW-1133">Transmembrane helix</keyword>
<comment type="subcellular location">
    <subcellularLocation>
        <location evidence="1">Cell membrane</location>
        <topology evidence="1">Multi-pass membrane protein</topology>
    </subcellularLocation>
</comment>
<evidence type="ECO:0000256" key="6">
    <source>
        <dbReference type="ARBA" id="ARBA00043993"/>
    </source>
</evidence>
<proteinExistence type="inferred from homology"/>
<organism evidence="9 10">
    <name type="scientific">Photobacterium rosenbergii</name>
    <dbReference type="NCBI Taxonomy" id="294936"/>
    <lineage>
        <taxon>Bacteria</taxon>
        <taxon>Pseudomonadati</taxon>
        <taxon>Pseudomonadota</taxon>
        <taxon>Gammaproteobacteria</taxon>
        <taxon>Vibrionales</taxon>
        <taxon>Vibrionaceae</taxon>
        <taxon>Photobacterium</taxon>
    </lineage>
</organism>
<feature type="domain" description="Integral membrane bound transporter" evidence="8">
    <location>
        <begin position="44"/>
        <end position="163"/>
    </location>
</feature>
<evidence type="ECO:0000256" key="2">
    <source>
        <dbReference type="ARBA" id="ARBA00022475"/>
    </source>
</evidence>
<evidence type="ECO:0000259" key="8">
    <source>
        <dbReference type="Pfam" id="PF13515"/>
    </source>
</evidence>
<feature type="transmembrane region" description="Helical" evidence="7">
    <location>
        <begin position="21"/>
        <end position="46"/>
    </location>
</feature>
<reference evidence="9 10" key="1">
    <citation type="submission" date="2023-10" db="EMBL/GenBank/DDBJ databases">
        <title>Marine bacteria isolated from horseshoe crab.</title>
        <authorList>
            <person name="Cheng T.H."/>
        </authorList>
    </citation>
    <scope>NUCLEOTIDE SEQUENCE [LARGE SCALE GENOMIC DNA]</scope>
    <source>
        <strain evidence="9 10">HSC6</strain>
    </source>
</reference>
<keyword evidence="3 7" id="KW-0812">Transmembrane</keyword>
<feature type="transmembrane region" description="Helical" evidence="7">
    <location>
        <begin position="146"/>
        <end position="167"/>
    </location>
</feature>